<proteinExistence type="predicted"/>
<comment type="caution">
    <text evidence="2">The sequence shown here is derived from an EMBL/GenBank/DDBJ whole genome shotgun (WGS) entry which is preliminary data.</text>
</comment>
<keyword evidence="1" id="KW-0812">Transmembrane</keyword>
<keyword evidence="1" id="KW-0472">Membrane</keyword>
<dbReference type="AlphaFoldDB" id="A0A7C3PEP3"/>
<feature type="transmembrane region" description="Helical" evidence="1">
    <location>
        <begin position="44"/>
        <end position="65"/>
    </location>
</feature>
<organism evidence="2">
    <name type="scientific">Oscillatoriales cyanobacterium SpSt-418</name>
    <dbReference type="NCBI Taxonomy" id="2282169"/>
    <lineage>
        <taxon>Bacteria</taxon>
        <taxon>Bacillati</taxon>
        <taxon>Cyanobacteriota</taxon>
        <taxon>Cyanophyceae</taxon>
        <taxon>Oscillatoriophycideae</taxon>
        <taxon>Oscillatoriales</taxon>
    </lineage>
</organism>
<dbReference type="InterPro" id="IPR003425">
    <property type="entry name" value="CCB3/YggT"/>
</dbReference>
<feature type="transmembrane region" description="Helical" evidence="1">
    <location>
        <begin position="110"/>
        <end position="130"/>
    </location>
</feature>
<evidence type="ECO:0000313" key="2">
    <source>
        <dbReference type="EMBL" id="HFM97699.1"/>
    </source>
</evidence>
<gene>
    <name evidence="2" type="ORF">ENR64_08005</name>
</gene>
<dbReference type="EMBL" id="DSRU01000104">
    <property type="protein sequence ID" value="HFM97699.1"/>
    <property type="molecule type" value="Genomic_DNA"/>
</dbReference>
<accession>A0A7C3PEP3</accession>
<name>A0A7C3PEP3_9CYAN</name>
<reference evidence="2" key="1">
    <citation type="journal article" date="2020" name="mSystems">
        <title>Genome- and Community-Level Interaction Insights into Carbon Utilization and Element Cycling Functions of Hydrothermarchaeota in Hydrothermal Sediment.</title>
        <authorList>
            <person name="Zhou Z."/>
            <person name="Liu Y."/>
            <person name="Xu W."/>
            <person name="Pan J."/>
            <person name="Luo Z.H."/>
            <person name="Li M."/>
        </authorList>
    </citation>
    <scope>NUCLEOTIDE SEQUENCE [LARGE SCALE GENOMIC DNA]</scope>
    <source>
        <strain evidence="2">SpSt-418</strain>
    </source>
</reference>
<keyword evidence="1" id="KW-1133">Transmembrane helix</keyword>
<dbReference type="Pfam" id="PF02325">
    <property type="entry name" value="CCB3_YggT"/>
    <property type="match status" value="1"/>
</dbReference>
<sequence length="136" mass="15801">MHPESDRPDRIEQRQELIEEEEAFRLRQEKRRLALAQRSMRFDWIARAISYLVGALEVLLILRFLLRLFGANTENMFASFIYNLSEPFIAPFSTLFVSPVTGGGANIFDVNVLIAMIVYAILGWLALLFLRYFQGR</sequence>
<evidence type="ECO:0000256" key="1">
    <source>
        <dbReference type="SAM" id="Phobius"/>
    </source>
</evidence>
<feature type="transmembrane region" description="Helical" evidence="1">
    <location>
        <begin position="77"/>
        <end position="98"/>
    </location>
</feature>
<protein>
    <submittedName>
        <fullName evidence="2">YggT family protein</fullName>
    </submittedName>
</protein>
<dbReference type="GO" id="GO:0016020">
    <property type="term" value="C:membrane"/>
    <property type="evidence" value="ECO:0007669"/>
    <property type="project" value="InterPro"/>
</dbReference>